<evidence type="ECO:0000313" key="4">
    <source>
        <dbReference type="Proteomes" id="UP001501842"/>
    </source>
</evidence>
<dbReference type="Gene3D" id="6.10.30.10">
    <property type="match status" value="1"/>
</dbReference>
<reference evidence="4" key="1">
    <citation type="journal article" date="2019" name="Int. J. Syst. Evol. Microbiol.">
        <title>The Global Catalogue of Microorganisms (GCM) 10K type strain sequencing project: providing services to taxonomists for standard genome sequencing and annotation.</title>
        <authorList>
            <consortium name="The Broad Institute Genomics Platform"/>
            <consortium name="The Broad Institute Genome Sequencing Center for Infectious Disease"/>
            <person name="Wu L."/>
            <person name="Ma J."/>
        </authorList>
    </citation>
    <scope>NUCLEOTIDE SEQUENCE [LARGE SCALE GENOMIC DNA]</scope>
    <source>
        <strain evidence="4">JCM 8201</strain>
    </source>
</reference>
<comment type="caution">
    <text evidence="3">The sequence shown here is derived from an EMBL/GenBank/DDBJ whole genome shotgun (WGS) entry which is preliminary data.</text>
</comment>
<proteinExistence type="predicted"/>
<sequence>MSARPELPAALPIGPQEPVEVPFWEGLRDGELRMQHCGGCDLWIWAPSWICPSCHAFDPPWRKVEPHGRVYSWTETFHAFPASQEFRDALPYVTALVELPQAGGRRLLGIVTGEAPVLIGTPVTAWVQPASELTGGWPVLRWTTDTEVTE</sequence>
<dbReference type="InterPro" id="IPR012340">
    <property type="entry name" value="NA-bd_OB-fold"/>
</dbReference>
<dbReference type="InterPro" id="IPR052513">
    <property type="entry name" value="Thioester_dehydratase-like"/>
</dbReference>
<protein>
    <recommendedName>
        <fullName evidence="5">OB-fold protein</fullName>
    </recommendedName>
</protein>
<dbReference type="PANTHER" id="PTHR34075:SF5">
    <property type="entry name" value="BLR3430 PROTEIN"/>
    <property type="match status" value="1"/>
</dbReference>
<dbReference type="Pfam" id="PF01796">
    <property type="entry name" value="OB_ChsH2_C"/>
    <property type="match status" value="1"/>
</dbReference>
<gene>
    <name evidence="3" type="ORF">GCM10010439_64340</name>
</gene>
<evidence type="ECO:0000259" key="2">
    <source>
        <dbReference type="Pfam" id="PF12172"/>
    </source>
</evidence>
<feature type="domain" description="ChsH2 rubredoxin-like zinc ribbon" evidence="2">
    <location>
        <begin position="24"/>
        <end position="58"/>
    </location>
</feature>
<accession>A0ABP6H6S0</accession>
<keyword evidence="4" id="KW-1185">Reference proteome</keyword>
<dbReference type="RefSeq" id="WP_344456340.1">
    <property type="nucleotide sequence ID" value="NZ_BAAATZ010000033.1"/>
</dbReference>
<name>A0ABP6H6S0_9ACTN</name>
<dbReference type="Proteomes" id="UP001501842">
    <property type="component" value="Unassembled WGS sequence"/>
</dbReference>
<evidence type="ECO:0000259" key="1">
    <source>
        <dbReference type="Pfam" id="PF01796"/>
    </source>
</evidence>
<dbReference type="PANTHER" id="PTHR34075">
    <property type="entry name" value="BLR3430 PROTEIN"/>
    <property type="match status" value="1"/>
</dbReference>
<dbReference type="InterPro" id="IPR022002">
    <property type="entry name" value="ChsH2_Znr"/>
</dbReference>
<organism evidence="3 4">
    <name type="scientific">Actinocorallia aurantiaca</name>
    <dbReference type="NCBI Taxonomy" id="46204"/>
    <lineage>
        <taxon>Bacteria</taxon>
        <taxon>Bacillati</taxon>
        <taxon>Actinomycetota</taxon>
        <taxon>Actinomycetes</taxon>
        <taxon>Streptosporangiales</taxon>
        <taxon>Thermomonosporaceae</taxon>
        <taxon>Actinocorallia</taxon>
    </lineage>
</organism>
<dbReference type="EMBL" id="BAAATZ010000033">
    <property type="protein sequence ID" value="GAA2736672.1"/>
    <property type="molecule type" value="Genomic_DNA"/>
</dbReference>
<evidence type="ECO:0008006" key="5">
    <source>
        <dbReference type="Google" id="ProtNLM"/>
    </source>
</evidence>
<feature type="domain" description="ChsH2 C-terminal OB-fold" evidence="1">
    <location>
        <begin position="61"/>
        <end position="127"/>
    </location>
</feature>
<dbReference type="SUPFAM" id="SSF50249">
    <property type="entry name" value="Nucleic acid-binding proteins"/>
    <property type="match status" value="1"/>
</dbReference>
<evidence type="ECO:0000313" key="3">
    <source>
        <dbReference type="EMBL" id="GAA2736672.1"/>
    </source>
</evidence>
<dbReference type="Pfam" id="PF12172">
    <property type="entry name" value="zf-ChsH2"/>
    <property type="match status" value="1"/>
</dbReference>
<dbReference type="InterPro" id="IPR002878">
    <property type="entry name" value="ChsH2_C"/>
</dbReference>